<comment type="caution">
    <text evidence="2">The sequence shown here is derived from an EMBL/GenBank/DDBJ whole genome shotgun (WGS) entry which is preliminary data.</text>
</comment>
<dbReference type="GO" id="GO:0005886">
    <property type="term" value="C:plasma membrane"/>
    <property type="evidence" value="ECO:0007669"/>
    <property type="project" value="TreeGrafter"/>
</dbReference>
<evidence type="ECO:0000256" key="1">
    <source>
        <dbReference type="SAM" id="SignalP"/>
    </source>
</evidence>
<feature type="signal peptide" evidence="1">
    <location>
        <begin position="1"/>
        <end position="24"/>
    </location>
</feature>
<dbReference type="PANTHER" id="PTHR32382">
    <property type="entry name" value="FASCICLIN-LIKE ARABINOGALACTAN PROTEIN"/>
    <property type="match status" value="1"/>
</dbReference>
<dbReference type="SUPFAM" id="SSF82153">
    <property type="entry name" value="FAS1 domain"/>
    <property type="match status" value="1"/>
</dbReference>
<dbReference type="AlphaFoldDB" id="A0AAN9K6I0"/>
<dbReference type="Proteomes" id="UP001359559">
    <property type="component" value="Unassembled WGS sequence"/>
</dbReference>
<dbReference type="InterPro" id="IPR033254">
    <property type="entry name" value="Plant_FLA"/>
</dbReference>
<name>A0AAN9K6I0_CLITE</name>
<feature type="chain" id="PRO_5043035771" description="FAS1 domain-containing protein" evidence="1">
    <location>
        <begin position="25"/>
        <end position="221"/>
    </location>
</feature>
<protein>
    <recommendedName>
        <fullName evidence="4">FAS1 domain-containing protein</fullName>
    </recommendedName>
</protein>
<dbReference type="InterPro" id="IPR036378">
    <property type="entry name" value="FAS1_dom_sf"/>
</dbReference>
<reference evidence="2 3" key="1">
    <citation type="submission" date="2024-01" db="EMBL/GenBank/DDBJ databases">
        <title>The genomes of 5 underutilized Papilionoideae crops provide insights into root nodulation and disease resistance.</title>
        <authorList>
            <person name="Yuan L."/>
        </authorList>
    </citation>
    <scope>NUCLEOTIDE SEQUENCE [LARGE SCALE GENOMIC DNA]</scope>
    <source>
        <strain evidence="2">LY-2023</strain>
        <tissue evidence="2">Leaf</tissue>
    </source>
</reference>
<sequence>MGSMNSSLFLCLVLQLAFSYCIHGLDITKYLTDYPEFNKRLTETKLVDKINGLKTVTILPFDDVAMKNLTGMSPEVVKAILSVHVLVDFYDEQKLVMDFQGTHRIETLFQSSGLAKGNQGYIYMSLVGVGTMVFASAVDGKYNVKVKSSVTPEPGSVAIHMVTQPFEVPGIEASVGGAGLAFGDMKNVDHAPIAQPPASSSSSRVQMGLMGVALALASFFF</sequence>
<dbReference type="EMBL" id="JAYKXN010000002">
    <property type="protein sequence ID" value="KAK7311835.1"/>
    <property type="molecule type" value="Genomic_DNA"/>
</dbReference>
<dbReference type="PANTHER" id="PTHR32382:SF86">
    <property type="entry name" value="FASCICLIN-LIKE ARABINOGALACTAN PROTEIN-RELATED"/>
    <property type="match status" value="1"/>
</dbReference>
<evidence type="ECO:0000313" key="2">
    <source>
        <dbReference type="EMBL" id="KAK7311835.1"/>
    </source>
</evidence>
<proteinExistence type="predicted"/>
<keyword evidence="1" id="KW-0732">Signal</keyword>
<accession>A0AAN9K6I0</accession>
<evidence type="ECO:0000313" key="3">
    <source>
        <dbReference type="Proteomes" id="UP001359559"/>
    </source>
</evidence>
<organism evidence="2 3">
    <name type="scientific">Clitoria ternatea</name>
    <name type="common">Butterfly pea</name>
    <dbReference type="NCBI Taxonomy" id="43366"/>
    <lineage>
        <taxon>Eukaryota</taxon>
        <taxon>Viridiplantae</taxon>
        <taxon>Streptophyta</taxon>
        <taxon>Embryophyta</taxon>
        <taxon>Tracheophyta</taxon>
        <taxon>Spermatophyta</taxon>
        <taxon>Magnoliopsida</taxon>
        <taxon>eudicotyledons</taxon>
        <taxon>Gunneridae</taxon>
        <taxon>Pentapetalae</taxon>
        <taxon>rosids</taxon>
        <taxon>fabids</taxon>
        <taxon>Fabales</taxon>
        <taxon>Fabaceae</taxon>
        <taxon>Papilionoideae</taxon>
        <taxon>50 kb inversion clade</taxon>
        <taxon>NPAAA clade</taxon>
        <taxon>indigoferoid/millettioid clade</taxon>
        <taxon>Phaseoleae</taxon>
        <taxon>Clitoria</taxon>
    </lineage>
</organism>
<gene>
    <name evidence="2" type="ORF">RJT34_10223</name>
</gene>
<keyword evidence="3" id="KW-1185">Reference proteome</keyword>
<evidence type="ECO:0008006" key="4">
    <source>
        <dbReference type="Google" id="ProtNLM"/>
    </source>
</evidence>